<reference evidence="11" key="2">
    <citation type="submission" date="2017-10" db="EMBL/GenBank/DDBJ databases">
        <title>Ladona fulva Genome sequencing and assembly.</title>
        <authorList>
            <person name="Murali S."/>
            <person name="Richards S."/>
            <person name="Bandaranaike D."/>
            <person name="Bellair M."/>
            <person name="Blankenburg K."/>
            <person name="Chao H."/>
            <person name="Dinh H."/>
            <person name="Doddapaneni H."/>
            <person name="Dugan-Rocha S."/>
            <person name="Elkadiri S."/>
            <person name="Gnanaolivu R."/>
            <person name="Hernandez B."/>
            <person name="Skinner E."/>
            <person name="Javaid M."/>
            <person name="Lee S."/>
            <person name="Li M."/>
            <person name="Ming W."/>
            <person name="Munidasa M."/>
            <person name="Muniz J."/>
            <person name="Nguyen L."/>
            <person name="Hughes D."/>
            <person name="Osuji N."/>
            <person name="Pu L.-L."/>
            <person name="Puazo M."/>
            <person name="Qu C."/>
            <person name="Quiroz J."/>
            <person name="Raj R."/>
            <person name="Weissenberger G."/>
            <person name="Xin Y."/>
            <person name="Zou X."/>
            <person name="Han Y."/>
            <person name="Worley K."/>
            <person name="Muzny D."/>
            <person name="Gibbs R."/>
        </authorList>
    </citation>
    <scope>NUCLEOTIDE SEQUENCE</scope>
    <source>
        <strain evidence="11">Sampled in the wild</strain>
    </source>
</reference>
<protein>
    <recommendedName>
        <fullName evidence="13">Piezo-type mechanosensitive ion channel component</fullName>
    </recommendedName>
</protein>
<feature type="domain" description="Piezo transmembrane helical unit" evidence="9">
    <location>
        <begin position="65"/>
        <end position="185"/>
    </location>
</feature>
<dbReference type="PANTHER" id="PTHR47049:SF2">
    <property type="entry name" value="PIEZO-TYPE MECHANOSENSITIVE ION CHANNEL HOMOLOG"/>
    <property type="match status" value="1"/>
</dbReference>
<feature type="transmembrane region" description="Helical" evidence="7">
    <location>
        <begin position="300"/>
        <end position="322"/>
    </location>
</feature>
<evidence type="ECO:0000256" key="2">
    <source>
        <dbReference type="ARBA" id="ARBA00007821"/>
    </source>
</evidence>
<feature type="transmembrane region" description="Helical" evidence="7">
    <location>
        <begin position="110"/>
        <end position="130"/>
    </location>
</feature>
<feature type="region of interest" description="Disordered" evidence="6">
    <location>
        <begin position="1"/>
        <end position="23"/>
    </location>
</feature>
<gene>
    <name evidence="11" type="ORF">J437_LFUL001059</name>
</gene>
<evidence type="ECO:0008006" key="13">
    <source>
        <dbReference type="Google" id="ProtNLM"/>
    </source>
</evidence>
<dbReference type="Proteomes" id="UP000792457">
    <property type="component" value="Unassembled WGS sequence"/>
</dbReference>
<feature type="non-terminal residue" evidence="11">
    <location>
        <position position="690"/>
    </location>
</feature>
<comment type="similarity">
    <text evidence="2">Belongs to the PIEZO (TC 1.A.75) family.</text>
</comment>
<dbReference type="InterPro" id="IPR027272">
    <property type="entry name" value="Piezo"/>
</dbReference>
<dbReference type="InterPro" id="IPR056770">
    <property type="entry name" value="Piezo_THU9_anchor"/>
</dbReference>
<comment type="subcellular location">
    <subcellularLocation>
        <location evidence="1">Membrane</location>
        <topology evidence="1">Multi-pass membrane protein</topology>
    </subcellularLocation>
</comment>
<comment type="caution">
    <text evidence="11">The sequence shown here is derived from an EMBL/GenBank/DDBJ whole genome shotgun (WGS) entry which is preliminary data.</text>
</comment>
<feature type="domain" description="Piezo non-specific cation channel cap" evidence="8">
    <location>
        <begin position="632"/>
        <end position="687"/>
    </location>
</feature>
<dbReference type="EMBL" id="KZ308415">
    <property type="protein sequence ID" value="KAG8229187.1"/>
    <property type="molecule type" value="Genomic_DNA"/>
</dbReference>
<evidence type="ECO:0000259" key="10">
    <source>
        <dbReference type="Pfam" id="PF24874"/>
    </source>
</evidence>
<reference evidence="11" key="1">
    <citation type="submission" date="2013-04" db="EMBL/GenBank/DDBJ databases">
        <authorList>
            <person name="Qu J."/>
            <person name="Murali S.C."/>
            <person name="Bandaranaike D."/>
            <person name="Bellair M."/>
            <person name="Blankenburg K."/>
            <person name="Chao H."/>
            <person name="Dinh H."/>
            <person name="Doddapaneni H."/>
            <person name="Downs B."/>
            <person name="Dugan-Rocha S."/>
            <person name="Elkadiri S."/>
            <person name="Gnanaolivu R.D."/>
            <person name="Hernandez B."/>
            <person name="Javaid M."/>
            <person name="Jayaseelan J.C."/>
            <person name="Lee S."/>
            <person name="Li M."/>
            <person name="Ming W."/>
            <person name="Munidasa M."/>
            <person name="Muniz J."/>
            <person name="Nguyen L."/>
            <person name="Ongeri F."/>
            <person name="Osuji N."/>
            <person name="Pu L.-L."/>
            <person name="Puazo M."/>
            <person name="Qu C."/>
            <person name="Quiroz J."/>
            <person name="Raj R."/>
            <person name="Weissenberger G."/>
            <person name="Xin Y."/>
            <person name="Zou X."/>
            <person name="Han Y."/>
            <person name="Richards S."/>
            <person name="Worley K."/>
            <person name="Muzny D."/>
            <person name="Gibbs R."/>
        </authorList>
    </citation>
    <scope>NUCLEOTIDE SEQUENCE</scope>
    <source>
        <strain evidence="11">Sampled in the wild</strain>
    </source>
</reference>
<feature type="transmembrane region" description="Helical" evidence="7">
    <location>
        <begin position="342"/>
        <end position="360"/>
    </location>
</feature>
<keyword evidence="12" id="KW-1185">Reference proteome</keyword>
<keyword evidence="3 7" id="KW-0812">Transmembrane</keyword>
<sequence length="690" mass="78364">MDGSDSDDWESDENITEESPALVSLEAIEAEDGRKGLGTQEEASSFGGGRSPAACLFLALWYAVISHSELVCYFTVFLHQIKSASLLSIPLPLMVFLWGTLSVPRPSKTFWVTIIAYTEVMVLIKCMFQFDYLPWNQQAIPENLPFFPPRIIGIERKKKYAVYDLTLLLVVFFHRFMLKSLGLWKSTNVYDDYLEEDRGSLTREVSSSSSTLNESPSKKTVSIKNKSISDSVAEKATISEMETEGPTTQCGDLVIVRTKVQESLRHFPQVVSLAASKYLSSIKIFLHQLLEPTTRVTADVYAYMFMCDFFNFIVVIFGFAAFGTQQGDGGVSAYLEENKVPVPFLVMLILQVMVLIKCMFQFDYLPWNQQAIPENLPFFPPRIIGIERKKKYAVYDLTLLLVVFFHRFMLKSLGLWKSTNVYDDYLEEDRGSLTREVSSSSSTLNESPSKKTVSIKNKSISDSVAEKATISEMETEGPTTQCGDLVIVRTKVQESLRHFPQVVSLAFMNIPFLFELRALMDWIWTDTSMTLSDWLKLEDIYSHIFQLKCQRRVEKEYPQPRGKRKRPLSKYIIGGGFLLGILAVIWFPLVLFALGNTVGEVNLPHDVTLELRVGAYQPVFRMTAQNNSLLRFSERNWNAFGSVYKKDRVAQTFLSNYDWQDVSVAKLSGSSTATWTISPPAKHQMILEVL</sequence>
<dbReference type="PANTHER" id="PTHR47049">
    <property type="entry name" value="PIEZO-TYPE MECHANOSENSITIVE ION CHANNEL HOMOLOG"/>
    <property type="match status" value="1"/>
</dbReference>
<feature type="compositionally biased region" description="Acidic residues" evidence="6">
    <location>
        <begin position="1"/>
        <end position="16"/>
    </location>
</feature>
<dbReference type="Pfam" id="PF12166">
    <property type="entry name" value="Piezo_cap"/>
    <property type="match status" value="1"/>
</dbReference>
<dbReference type="Pfam" id="PF23188">
    <property type="entry name" value="THU_Piezo1"/>
    <property type="match status" value="2"/>
</dbReference>
<evidence type="ECO:0000256" key="7">
    <source>
        <dbReference type="SAM" id="Phobius"/>
    </source>
</evidence>
<dbReference type="InterPro" id="IPR031334">
    <property type="entry name" value="Piezo_cap_dom"/>
</dbReference>
<feature type="transmembrane region" description="Helical" evidence="7">
    <location>
        <begin position="571"/>
        <end position="594"/>
    </location>
</feature>
<proteinExistence type="inferred from homology"/>
<evidence type="ECO:0000313" key="12">
    <source>
        <dbReference type="Proteomes" id="UP000792457"/>
    </source>
</evidence>
<feature type="transmembrane region" description="Helical" evidence="7">
    <location>
        <begin position="84"/>
        <end position="103"/>
    </location>
</feature>
<dbReference type="AlphaFoldDB" id="A0A8K0K6C6"/>
<feature type="domain" description="Piezo THU9 and anchor" evidence="10">
    <location>
        <begin position="498"/>
        <end position="593"/>
    </location>
</feature>
<evidence type="ECO:0000256" key="3">
    <source>
        <dbReference type="ARBA" id="ARBA00022692"/>
    </source>
</evidence>
<evidence type="ECO:0000313" key="11">
    <source>
        <dbReference type="EMBL" id="KAG8229187.1"/>
    </source>
</evidence>
<feature type="domain" description="Piezo transmembrane helical unit" evidence="9">
    <location>
        <begin position="345"/>
        <end position="417"/>
    </location>
</feature>
<evidence type="ECO:0000259" key="9">
    <source>
        <dbReference type="Pfam" id="PF23188"/>
    </source>
</evidence>
<keyword evidence="4 7" id="KW-1133">Transmembrane helix</keyword>
<evidence type="ECO:0000256" key="1">
    <source>
        <dbReference type="ARBA" id="ARBA00004141"/>
    </source>
</evidence>
<accession>A0A8K0K6C6</accession>
<evidence type="ECO:0000259" key="8">
    <source>
        <dbReference type="Pfam" id="PF12166"/>
    </source>
</evidence>
<name>A0A8K0K6C6_LADFU</name>
<dbReference type="Pfam" id="PF24874">
    <property type="entry name" value="Piezo_THU9_anchor"/>
    <property type="match status" value="1"/>
</dbReference>
<evidence type="ECO:0000256" key="5">
    <source>
        <dbReference type="ARBA" id="ARBA00023136"/>
    </source>
</evidence>
<organism evidence="11 12">
    <name type="scientific">Ladona fulva</name>
    <name type="common">Scarce chaser dragonfly</name>
    <name type="synonym">Libellula fulva</name>
    <dbReference type="NCBI Taxonomy" id="123851"/>
    <lineage>
        <taxon>Eukaryota</taxon>
        <taxon>Metazoa</taxon>
        <taxon>Ecdysozoa</taxon>
        <taxon>Arthropoda</taxon>
        <taxon>Hexapoda</taxon>
        <taxon>Insecta</taxon>
        <taxon>Pterygota</taxon>
        <taxon>Palaeoptera</taxon>
        <taxon>Odonata</taxon>
        <taxon>Epiprocta</taxon>
        <taxon>Anisoptera</taxon>
        <taxon>Libelluloidea</taxon>
        <taxon>Libellulidae</taxon>
        <taxon>Ladona</taxon>
    </lineage>
</organism>
<feature type="transmembrane region" description="Helical" evidence="7">
    <location>
        <begin position="54"/>
        <end position="78"/>
    </location>
</feature>
<evidence type="ECO:0000256" key="6">
    <source>
        <dbReference type="SAM" id="MobiDB-lite"/>
    </source>
</evidence>
<dbReference type="GO" id="GO:0016020">
    <property type="term" value="C:membrane"/>
    <property type="evidence" value="ECO:0007669"/>
    <property type="project" value="UniProtKB-SubCell"/>
</dbReference>
<dbReference type="OrthoDB" id="303066at2759"/>
<keyword evidence="5 7" id="KW-0472">Membrane</keyword>
<dbReference type="InterPro" id="IPR056768">
    <property type="entry name" value="THU_Piezo"/>
</dbReference>
<evidence type="ECO:0000256" key="4">
    <source>
        <dbReference type="ARBA" id="ARBA00022989"/>
    </source>
</evidence>
<dbReference type="GO" id="GO:0008381">
    <property type="term" value="F:mechanosensitive monoatomic ion channel activity"/>
    <property type="evidence" value="ECO:0007669"/>
    <property type="project" value="InterPro"/>
</dbReference>